<dbReference type="EMBL" id="CP000230">
    <property type="protein sequence ID" value="ABC24240.1"/>
    <property type="molecule type" value="Genomic_DNA"/>
</dbReference>
<reference evidence="6 7" key="1">
    <citation type="journal article" date="2011" name="Stand. Genomic Sci.">
        <title>Complete genome sequence of Rhodospirillum rubrum type strain (S1).</title>
        <authorList>
            <person name="Munk A.C."/>
            <person name="Copeland A."/>
            <person name="Lucas S."/>
            <person name="Lapidus A."/>
            <person name="Del Rio T.G."/>
            <person name="Barry K."/>
            <person name="Detter J.C."/>
            <person name="Hammon N."/>
            <person name="Israni S."/>
            <person name="Pitluck S."/>
            <person name="Brettin T."/>
            <person name="Bruce D."/>
            <person name="Han C."/>
            <person name="Tapia R."/>
            <person name="Gilna P."/>
            <person name="Schmutz J."/>
            <person name="Larimer F."/>
            <person name="Land M."/>
            <person name="Kyrpides N.C."/>
            <person name="Mavromatis K."/>
            <person name="Richardson P."/>
            <person name="Rohde M."/>
            <person name="Goker M."/>
            <person name="Klenk H.P."/>
            <person name="Zhang Y."/>
            <person name="Roberts G.P."/>
            <person name="Reslewic S."/>
            <person name="Schwartz D.C."/>
        </authorList>
    </citation>
    <scope>NUCLEOTIDE SEQUENCE [LARGE SCALE GENOMIC DNA]</scope>
    <source>
        <strain evidence="7">ATCC 11170 / ATH 1.1.1 / DSM 467 / LMG 4362 / NCIMB 8255 / S1</strain>
    </source>
</reference>
<dbReference type="PROSITE" id="PS00589">
    <property type="entry name" value="PTS_HPR_SER"/>
    <property type="match status" value="1"/>
</dbReference>
<dbReference type="PROSITE" id="PS51350">
    <property type="entry name" value="PTS_HPR_DOM"/>
    <property type="match status" value="1"/>
</dbReference>
<evidence type="ECO:0000256" key="1">
    <source>
        <dbReference type="ARBA" id="ARBA00004496"/>
    </source>
</evidence>
<dbReference type="HOGENOM" id="CLU_136230_1_1_5"/>
<keyword evidence="4" id="KW-0598">Phosphotransferase system</keyword>
<dbReference type="STRING" id="269796.Rru_A3446"/>
<comment type="similarity">
    <text evidence="2">Belongs to the HPr family.</text>
</comment>
<dbReference type="InterPro" id="IPR000032">
    <property type="entry name" value="HPr-like"/>
</dbReference>
<dbReference type="Proteomes" id="UP000001929">
    <property type="component" value="Chromosome"/>
</dbReference>
<dbReference type="CDD" id="cd00367">
    <property type="entry name" value="PTS-HPr_like"/>
    <property type="match status" value="1"/>
</dbReference>
<evidence type="ECO:0000256" key="2">
    <source>
        <dbReference type="ARBA" id="ARBA00010736"/>
    </source>
</evidence>
<evidence type="ECO:0000313" key="7">
    <source>
        <dbReference type="Proteomes" id="UP000001929"/>
    </source>
</evidence>
<comment type="subcellular location">
    <subcellularLocation>
        <location evidence="1">Cytoplasm</location>
    </subcellularLocation>
</comment>
<keyword evidence="7" id="KW-1185">Reference proteome</keyword>
<keyword evidence="3" id="KW-0963">Cytoplasm</keyword>
<evidence type="ECO:0000313" key="6">
    <source>
        <dbReference type="EMBL" id="ABC24240.1"/>
    </source>
</evidence>
<gene>
    <name evidence="6" type="ordered locus">Rru_A3446</name>
</gene>
<dbReference type="GO" id="GO:0005737">
    <property type="term" value="C:cytoplasm"/>
    <property type="evidence" value="ECO:0007669"/>
    <property type="project" value="UniProtKB-SubCell"/>
</dbReference>
<dbReference type="SUPFAM" id="SSF55594">
    <property type="entry name" value="HPr-like"/>
    <property type="match status" value="1"/>
</dbReference>
<dbReference type="PANTHER" id="PTHR33705:SF2">
    <property type="entry name" value="PHOSPHOCARRIER PROTEIN NPR"/>
    <property type="match status" value="1"/>
</dbReference>
<dbReference type="GO" id="GO:0009401">
    <property type="term" value="P:phosphoenolpyruvate-dependent sugar phosphotransferase system"/>
    <property type="evidence" value="ECO:0007669"/>
    <property type="project" value="UniProtKB-KW"/>
</dbReference>
<accession>Q2RNQ5</accession>
<evidence type="ECO:0000259" key="5">
    <source>
        <dbReference type="PROSITE" id="PS51350"/>
    </source>
</evidence>
<dbReference type="PANTHER" id="PTHR33705">
    <property type="entry name" value="PHOSPHOCARRIER PROTEIN HPR"/>
    <property type="match status" value="1"/>
</dbReference>
<dbReference type="EnsemblBacteria" id="ABC24240">
    <property type="protein sequence ID" value="ABC24240"/>
    <property type="gene ID" value="Rru_A3446"/>
</dbReference>
<dbReference type="PATRIC" id="fig|269796.9.peg.3562"/>
<evidence type="ECO:0000256" key="3">
    <source>
        <dbReference type="ARBA" id="ARBA00022490"/>
    </source>
</evidence>
<dbReference type="Pfam" id="PF00381">
    <property type="entry name" value="PTS-HPr"/>
    <property type="match status" value="1"/>
</dbReference>
<protein>
    <submittedName>
        <fullName evidence="6">HPrNtr</fullName>
    </submittedName>
</protein>
<dbReference type="KEGG" id="rru:Rru_A3446"/>
<dbReference type="PROSITE" id="PS00369">
    <property type="entry name" value="PTS_HPR_HIS"/>
    <property type="match status" value="1"/>
</dbReference>
<dbReference type="InterPro" id="IPR050399">
    <property type="entry name" value="HPr"/>
</dbReference>
<dbReference type="Gene3D" id="3.30.1340.10">
    <property type="entry name" value="HPr-like"/>
    <property type="match status" value="1"/>
</dbReference>
<dbReference type="PRINTS" id="PR00107">
    <property type="entry name" value="PHOSPHOCPHPR"/>
</dbReference>
<evidence type="ECO:0000256" key="4">
    <source>
        <dbReference type="ARBA" id="ARBA00022683"/>
    </source>
</evidence>
<dbReference type="InterPro" id="IPR035895">
    <property type="entry name" value="HPr-like_sf"/>
</dbReference>
<dbReference type="PhylomeDB" id="Q2RNQ5"/>
<dbReference type="AlphaFoldDB" id="Q2RNQ5"/>
<feature type="domain" description="HPr" evidence="5">
    <location>
        <begin position="25"/>
        <end position="112"/>
    </location>
</feature>
<dbReference type="eggNOG" id="COG1925">
    <property type="taxonomic scope" value="Bacteria"/>
</dbReference>
<name>Q2RNQ5_RHORT</name>
<dbReference type="InterPro" id="IPR001020">
    <property type="entry name" value="PTS_HPr_His_P_site"/>
</dbReference>
<sequence length="112" mass="11607">MRGPSRGNFGSMTLPTTVQESVDGAIARDATIVNRRGLHARAAAKFVKTAETFKAEVTVTNRGQAVSGRSIMGLMMLAAGPGTTISLSAIGEDADTALEALCALIADGFHEE</sequence>
<proteinExistence type="inferred from homology"/>
<dbReference type="InterPro" id="IPR002114">
    <property type="entry name" value="PTS_HPr_Ser_P_site"/>
</dbReference>
<dbReference type="NCBIfam" id="TIGR01003">
    <property type="entry name" value="PTS_HPr_family"/>
    <property type="match status" value="1"/>
</dbReference>
<organism evidence="6 7">
    <name type="scientific">Rhodospirillum rubrum (strain ATCC 11170 / ATH 1.1.1 / DSM 467 / LMG 4362 / NCIMB 8255 / S1)</name>
    <dbReference type="NCBI Taxonomy" id="269796"/>
    <lineage>
        <taxon>Bacteria</taxon>
        <taxon>Pseudomonadati</taxon>
        <taxon>Pseudomonadota</taxon>
        <taxon>Alphaproteobacteria</taxon>
        <taxon>Rhodospirillales</taxon>
        <taxon>Rhodospirillaceae</taxon>
        <taxon>Rhodospirillum</taxon>
    </lineage>
</organism>